<evidence type="ECO:0000313" key="4">
    <source>
        <dbReference type="EMBL" id="KAF1990764.1"/>
    </source>
</evidence>
<keyword evidence="5" id="KW-1185">Reference proteome</keyword>
<evidence type="ECO:0000256" key="2">
    <source>
        <dbReference type="SAM" id="Phobius"/>
    </source>
</evidence>
<feature type="chain" id="PRO_5026303662" description="Mid2 domain-containing protein" evidence="3">
    <location>
        <begin position="29"/>
        <end position="385"/>
    </location>
</feature>
<feature type="region of interest" description="Disordered" evidence="1">
    <location>
        <begin position="345"/>
        <end position="385"/>
    </location>
</feature>
<gene>
    <name evidence="4" type="ORF">K402DRAFT_451067</name>
</gene>
<dbReference type="OrthoDB" id="5425848at2759"/>
<keyword evidence="3" id="KW-0732">Signal</keyword>
<protein>
    <recommendedName>
        <fullName evidence="6">Mid2 domain-containing protein</fullName>
    </recommendedName>
</protein>
<feature type="compositionally biased region" description="Low complexity" evidence="1">
    <location>
        <begin position="354"/>
        <end position="373"/>
    </location>
</feature>
<keyword evidence="2" id="KW-1133">Transmembrane helix</keyword>
<name>A0A6G1HCH1_9PEZI</name>
<feature type="compositionally biased region" description="Basic and acidic residues" evidence="1">
    <location>
        <begin position="283"/>
        <end position="292"/>
    </location>
</feature>
<feature type="region of interest" description="Disordered" evidence="1">
    <location>
        <begin position="283"/>
        <end position="304"/>
    </location>
</feature>
<dbReference type="AlphaFoldDB" id="A0A6G1HCH1"/>
<keyword evidence="2" id="KW-0472">Membrane</keyword>
<dbReference type="Proteomes" id="UP000800041">
    <property type="component" value="Unassembled WGS sequence"/>
</dbReference>
<feature type="signal peptide" evidence="3">
    <location>
        <begin position="1"/>
        <end position="28"/>
    </location>
</feature>
<organism evidence="4 5">
    <name type="scientific">Aulographum hederae CBS 113979</name>
    <dbReference type="NCBI Taxonomy" id="1176131"/>
    <lineage>
        <taxon>Eukaryota</taxon>
        <taxon>Fungi</taxon>
        <taxon>Dikarya</taxon>
        <taxon>Ascomycota</taxon>
        <taxon>Pezizomycotina</taxon>
        <taxon>Dothideomycetes</taxon>
        <taxon>Pleosporomycetidae</taxon>
        <taxon>Aulographales</taxon>
        <taxon>Aulographaceae</taxon>
    </lineage>
</organism>
<dbReference type="EMBL" id="ML977141">
    <property type="protein sequence ID" value="KAF1990764.1"/>
    <property type="molecule type" value="Genomic_DNA"/>
</dbReference>
<accession>A0A6G1HCH1</accession>
<evidence type="ECO:0000256" key="3">
    <source>
        <dbReference type="SAM" id="SignalP"/>
    </source>
</evidence>
<feature type="transmembrane region" description="Helical" evidence="2">
    <location>
        <begin position="321"/>
        <end position="340"/>
    </location>
</feature>
<evidence type="ECO:0000313" key="5">
    <source>
        <dbReference type="Proteomes" id="UP000800041"/>
    </source>
</evidence>
<sequence length="385" mass="39449">MRPSGLLSALAILLTSIDLPSRIPLAEAKPLEKLVSDAELQEAELSARHLQNATVELVARCANPCGWSGQLCCDAAQACFTDSSNQAQCGPQAAATAAQTSEAGGGYWMYYTSTYVNTLLVTTTAVMSSYVGPAATGAAGGGNTQCNYAQQESPCGPICCASNQYCAKLGQCADAGGSGYTTAGLSAPYRPTSGTTVVATATVSPTTTVPFGTPISTGDTAGAAGATGGGGGLSGGAIAGIVIGVLVGIGLLLLLCLCCCAKGLLDTILACFGLGGRKKRRTEETTTIEEHHAHGHGPAGAGRTWYGASRPARVERQGSRFGGLTGIAAGLAGLWAILGLKRRHDKKHREKSDYSSSYDYSYTGTSVSSPSSVSRDHRTYRSSRR</sequence>
<evidence type="ECO:0008006" key="6">
    <source>
        <dbReference type="Google" id="ProtNLM"/>
    </source>
</evidence>
<proteinExistence type="predicted"/>
<keyword evidence="2" id="KW-0812">Transmembrane</keyword>
<evidence type="ECO:0000256" key="1">
    <source>
        <dbReference type="SAM" id="MobiDB-lite"/>
    </source>
</evidence>
<reference evidence="4" key="1">
    <citation type="journal article" date="2020" name="Stud. Mycol.">
        <title>101 Dothideomycetes genomes: a test case for predicting lifestyles and emergence of pathogens.</title>
        <authorList>
            <person name="Haridas S."/>
            <person name="Albert R."/>
            <person name="Binder M."/>
            <person name="Bloem J."/>
            <person name="Labutti K."/>
            <person name="Salamov A."/>
            <person name="Andreopoulos B."/>
            <person name="Baker S."/>
            <person name="Barry K."/>
            <person name="Bills G."/>
            <person name="Bluhm B."/>
            <person name="Cannon C."/>
            <person name="Castanera R."/>
            <person name="Culley D."/>
            <person name="Daum C."/>
            <person name="Ezra D."/>
            <person name="Gonzalez J."/>
            <person name="Henrissat B."/>
            <person name="Kuo A."/>
            <person name="Liang C."/>
            <person name="Lipzen A."/>
            <person name="Lutzoni F."/>
            <person name="Magnuson J."/>
            <person name="Mondo S."/>
            <person name="Nolan M."/>
            <person name="Ohm R."/>
            <person name="Pangilinan J."/>
            <person name="Park H.-J."/>
            <person name="Ramirez L."/>
            <person name="Alfaro M."/>
            <person name="Sun H."/>
            <person name="Tritt A."/>
            <person name="Yoshinaga Y."/>
            <person name="Zwiers L.-H."/>
            <person name="Turgeon B."/>
            <person name="Goodwin S."/>
            <person name="Spatafora J."/>
            <person name="Crous P."/>
            <person name="Grigoriev I."/>
        </authorList>
    </citation>
    <scope>NUCLEOTIDE SEQUENCE</scope>
    <source>
        <strain evidence="4">CBS 113979</strain>
    </source>
</reference>